<dbReference type="InterPro" id="IPR032808">
    <property type="entry name" value="DoxX"/>
</dbReference>
<proteinExistence type="predicted"/>
<sequence>MKTIKILIIVLNLFVGGFMIYGGIGKFTKPIPAPNSIIEQVQKGEEVAPSTEVLMIKNYIFGMKQTNYFWQFLGFAELLAGLLLFSQVLARIGAIIALPLTINIFLFHLFLESEELGELGLTFALFAANIALIGFTYKIWKQLLYDKQALKLAS</sequence>
<dbReference type="AlphaFoldDB" id="A0A4Z0L6M8"/>
<keyword evidence="7" id="KW-1185">Reference proteome</keyword>
<organism evidence="6 7">
    <name type="scientific">Flavobacterium humi</name>
    <dbReference type="NCBI Taxonomy" id="2562683"/>
    <lineage>
        <taxon>Bacteria</taxon>
        <taxon>Pseudomonadati</taxon>
        <taxon>Bacteroidota</taxon>
        <taxon>Flavobacteriia</taxon>
        <taxon>Flavobacteriales</taxon>
        <taxon>Flavobacteriaceae</taxon>
        <taxon>Flavobacterium</taxon>
    </lineage>
</organism>
<comment type="caution">
    <text evidence="6">The sequence shown here is derived from an EMBL/GenBank/DDBJ whole genome shotgun (WGS) entry which is preliminary data.</text>
</comment>
<keyword evidence="4 5" id="KW-0472">Membrane</keyword>
<evidence type="ECO:0000256" key="3">
    <source>
        <dbReference type="ARBA" id="ARBA00022989"/>
    </source>
</evidence>
<evidence type="ECO:0000256" key="5">
    <source>
        <dbReference type="SAM" id="Phobius"/>
    </source>
</evidence>
<name>A0A4Z0L6M8_9FLAO</name>
<reference evidence="6 7" key="1">
    <citation type="submission" date="2019-04" db="EMBL/GenBank/DDBJ databases">
        <title>Flavobacterium sp. strain DS2-A Genome sequencing and assembly.</title>
        <authorList>
            <person name="Kim I."/>
        </authorList>
    </citation>
    <scope>NUCLEOTIDE SEQUENCE [LARGE SCALE GENOMIC DNA]</scope>
    <source>
        <strain evidence="6 7">DS2-A</strain>
    </source>
</reference>
<evidence type="ECO:0000256" key="2">
    <source>
        <dbReference type="ARBA" id="ARBA00022692"/>
    </source>
</evidence>
<dbReference type="EMBL" id="SRLH01000004">
    <property type="protein sequence ID" value="TGD57943.1"/>
    <property type="molecule type" value="Genomic_DNA"/>
</dbReference>
<feature type="transmembrane region" description="Helical" evidence="5">
    <location>
        <begin position="123"/>
        <end position="140"/>
    </location>
</feature>
<keyword evidence="2 5" id="KW-0812">Transmembrane</keyword>
<dbReference type="OrthoDB" id="5524812at2"/>
<comment type="subcellular location">
    <subcellularLocation>
        <location evidence="1">Membrane</location>
        <topology evidence="1">Multi-pass membrane protein</topology>
    </subcellularLocation>
</comment>
<evidence type="ECO:0000313" key="6">
    <source>
        <dbReference type="EMBL" id="TGD57943.1"/>
    </source>
</evidence>
<protein>
    <submittedName>
        <fullName evidence="6">DoxX family membrane protein</fullName>
    </submittedName>
</protein>
<accession>A0A4Z0L6M8</accession>
<feature type="transmembrane region" description="Helical" evidence="5">
    <location>
        <begin position="7"/>
        <end position="24"/>
    </location>
</feature>
<dbReference type="GO" id="GO:0016020">
    <property type="term" value="C:membrane"/>
    <property type="evidence" value="ECO:0007669"/>
    <property type="project" value="UniProtKB-SubCell"/>
</dbReference>
<evidence type="ECO:0000256" key="1">
    <source>
        <dbReference type="ARBA" id="ARBA00004141"/>
    </source>
</evidence>
<evidence type="ECO:0000313" key="7">
    <source>
        <dbReference type="Proteomes" id="UP000297407"/>
    </source>
</evidence>
<dbReference type="Proteomes" id="UP000297407">
    <property type="component" value="Unassembled WGS sequence"/>
</dbReference>
<keyword evidence="3 5" id="KW-1133">Transmembrane helix</keyword>
<feature type="transmembrane region" description="Helical" evidence="5">
    <location>
        <begin position="92"/>
        <end position="111"/>
    </location>
</feature>
<dbReference type="RefSeq" id="WP_135526115.1">
    <property type="nucleotide sequence ID" value="NZ_SRLH01000004.1"/>
</dbReference>
<evidence type="ECO:0000256" key="4">
    <source>
        <dbReference type="ARBA" id="ARBA00023136"/>
    </source>
</evidence>
<dbReference type="Pfam" id="PF07681">
    <property type="entry name" value="DoxX"/>
    <property type="match status" value="1"/>
</dbReference>
<gene>
    <name evidence="6" type="ORF">E4635_07995</name>
</gene>
<feature type="transmembrane region" description="Helical" evidence="5">
    <location>
        <begin position="68"/>
        <end position="85"/>
    </location>
</feature>